<dbReference type="InterPro" id="IPR012317">
    <property type="entry name" value="Poly(ADP-ribose)pol_cat_dom"/>
</dbReference>
<protein>
    <submittedName>
        <fullName evidence="4">Uncharacterized protein LOC120034687</fullName>
    </submittedName>
</protein>
<gene>
    <name evidence="4" type="primary">LOC120034687</name>
</gene>
<accession>A0A8U0U1S5</accession>
<proteinExistence type="inferred from homology"/>
<evidence type="ECO:0000259" key="2">
    <source>
        <dbReference type="Pfam" id="PF00644"/>
    </source>
</evidence>
<dbReference type="RefSeq" id="XP_038837219.1">
    <property type="nucleotide sequence ID" value="XM_038981291.1"/>
</dbReference>
<keyword evidence="3" id="KW-1185">Reference proteome</keyword>
<dbReference type="SUPFAM" id="SSF56399">
    <property type="entry name" value="ADP-ribosylation"/>
    <property type="match status" value="2"/>
</dbReference>
<dbReference type="Gene3D" id="3.90.175.10">
    <property type="entry name" value="Diphtheria Toxin, domain 1"/>
    <property type="match status" value="2"/>
</dbReference>
<dbReference type="AlphaFoldDB" id="A0A8U0U1S5"/>
<reference evidence="4" key="1">
    <citation type="submission" date="2025-08" db="UniProtKB">
        <authorList>
            <consortium name="RefSeq"/>
        </authorList>
    </citation>
    <scope>IDENTIFICATION</scope>
    <source>
        <tissue evidence="4">White muscle</tissue>
    </source>
</reference>
<dbReference type="GeneID" id="120034687"/>
<organism evidence="3 4">
    <name type="scientific">Salvelinus namaycush</name>
    <name type="common">Lake trout</name>
    <name type="synonym">Salmo namaycush</name>
    <dbReference type="NCBI Taxonomy" id="8040"/>
    <lineage>
        <taxon>Eukaryota</taxon>
        <taxon>Metazoa</taxon>
        <taxon>Chordata</taxon>
        <taxon>Craniata</taxon>
        <taxon>Vertebrata</taxon>
        <taxon>Euteleostomi</taxon>
        <taxon>Actinopterygii</taxon>
        <taxon>Neopterygii</taxon>
        <taxon>Teleostei</taxon>
        <taxon>Protacanthopterygii</taxon>
        <taxon>Salmoniformes</taxon>
        <taxon>Salmonidae</taxon>
        <taxon>Salmoninae</taxon>
        <taxon>Salvelinus</taxon>
    </lineage>
</organism>
<comment type="similarity">
    <text evidence="1">Belongs to the ARTD/PARP family.</text>
</comment>
<dbReference type="Pfam" id="PF00644">
    <property type="entry name" value="PARP"/>
    <property type="match status" value="1"/>
</dbReference>
<dbReference type="PANTHER" id="PTHR36542">
    <property type="entry name" value="GIG2-LIKE PROTEIN DRED-RELATED"/>
    <property type="match status" value="1"/>
</dbReference>
<dbReference type="GO" id="GO:0005737">
    <property type="term" value="C:cytoplasm"/>
    <property type="evidence" value="ECO:0007669"/>
    <property type="project" value="TreeGrafter"/>
</dbReference>
<dbReference type="Proteomes" id="UP000808372">
    <property type="component" value="Chromosome 42"/>
</dbReference>
<evidence type="ECO:0000313" key="4">
    <source>
        <dbReference type="RefSeq" id="XP_038837219.1"/>
    </source>
</evidence>
<evidence type="ECO:0000313" key="3">
    <source>
        <dbReference type="Proteomes" id="UP000808372"/>
    </source>
</evidence>
<dbReference type="PANTHER" id="PTHR36542:SF2">
    <property type="entry name" value="GIG2-LIKE PROTEIN DRED-RELATED"/>
    <property type="match status" value="1"/>
</dbReference>
<dbReference type="GO" id="GO:0003950">
    <property type="term" value="F:NAD+ poly-ADP-ribosyltransferase activity"/>
    <property type="evidence" value="ECO:0007669"/>
    <property type="project" value="InterPro"/>
</dbReference>
<sequence>MHTEYSCVCLAAAAHFSRGVFNSSLVTMDVNPDSPYYINLLDSKSNPEDHREYVMFHGCSKEGAELIKMEGFKPSSADRMLGAGVYVSRDIRKACKYPLDVPDSEKRVLKVRVDVGRVKVIDKQNHPMQKTWHTVHGFDTAWVPPNVGMVPSNQEEDCVYDPKRIKVIEVMKVTEDNLSQYDHLQSGVTPEDSHVYVMYHGTSKQIAVDIQRNGFKPSKDGMLGAGVYLSRDIRKVIRYPLGSSDSDRMVLKVKVNVGRVKVINKKGHDNQYNWHTVHGFDTAWVPPNVGMVPSNQEEDCVYDPKRIKVLAMLKVPNLKR</sequence>
<feature type="domain" description="PARP catalytic" evidence="2">
    <location>
        <begin position="163"/>
        <end position="266"/>
    </location>
</feature>
<name>A0A8U0U1S5_SALNM</name>
<evidence type="ECO:0000256" key="1">
    <source>
        <dbReference type="ARBA" id="ARBA00024347"/>
    </source>
</evidence>
<dbReference type="KEGG" id="snh:120034687"/>